<dbReference type="AlphaFoldDB" id="A0A4Y9ZZF8"/>
<comment type="caution">
    <text evidence="1">The sequence shown here is derived from an EMBL/GenBank/DDBJ whole genome shotgun (WGS) entry which is preliminary data.</text>
</comment>
<evidence type="ECO:0000313" key="1">
    <source>
        <dbReference type="EMBL" id="TFY78828.1"/>
    </source>
</evidence>
<accession>A0A4Y9ZZF8</accession>
<feature type="non-terminal residue" evidence="1">
    <location>
        <position position="1"/>
    </location>
</feature>
<sequence length="221" mass="24607">ALLRRLVIPALHHLELNLPRTERAAYPEMEDDDDPDDLFSLIVGNPQVDLVEMMATPYPGTQTSLLAPVRVLRVEELHFGRDTAAQMLSALPQLEVVCADLDAWDSTRLPPEFMHCVLGLPPSQRGGFLPRLSTLIVSELPVGTLRQWLELRAKLGKTLPEVFVPACLYDRDGGGHPRIGYISTPKDMKIGARTLGHLDLSEFLEARERYVVLEDVLAAAR</sequence>
<reference evidence="1 2" key="1">
    <citation type="submission" date="2019-02" db="EMBL/GenBank/DDBJ databases">
        <title>Genome sequencing of the rare red list fungi Hericium alpestre (H. flagellum).</title>
        <authorList>
            <person name="Buettner E."/>
            <person name="Kellner H."/>
        </authorList>
    </citation>
    <scope>NUCLEOTIDE SEQUENCE [LARGE SCALE GENOMIC DNA]</scope>
    <source>
        <strain evidence="1 2">DSM 108284</strain>
    </source>
</reference>
<dbReference type="EMBL" id="SFCI01000609">
    <property type="protein sequence ID" value="TFY78828.1"/>
    <property type="molecule type" value="Genomic_DNA"/>
</dbReference>
<evidence type="ECO:0000313" key="2">
    <source>
        <dbReference type="Proteomes" id="UP000298061"/>
    </source>
</evidence>
<name>A0A4Y9ZZF8_9AGAM</name>
<gene>
    <name evidence="1" type="ORF">EWM64_g5182</name>
</gene>
<protein>
    <submittedName>
        <fullName evidence="1">Uncharacterized protein</fullName>
    </submittedName>
</protein>
<dbReference type="Proteomes" id="UP000298061">
    <property type="component" value="Unassembled WGS sequence"/>
</dbReference>
<proteinExistence type="predicted"/>
<keyword evidence="2" id="KW-1185">Reference proteome</keyword>
<organism evidence="1 2">
    <name type="scientific">Hericium alpestre</name>
    <dbReference type="NCBI Taxonomy" id="135208"/>
    <lineage>
        <taxon>Eukaryota</taxon>
        <taxon>Fungi</taxon>
        <taxon>Dikarya</taxon>
        <taxon>Basidiomycota</taxon>
        <taxon>Agaricomycotina</taxon>
        <taxon>Agaricomycetes</taxon>
        <taxon>Russulales</taxon>
        <taxon>Hericiaceae</taxon>
        <taxon>Hericium</taxon>
    </lineage>
</organism>